<feature type="chain" id="PRO_5045504926" description="Entericidin" evidence="2">
    <location>
        <begin position="27"/>
        <end position="67"/>
    </location>
</feature>
<evidence type="ECO:0000313" key="3">
    <source>
        <dbReference type="EMBL" id="WBA41340.1"/>
    </source>
</evidence>
<organism evidence="3 4">
    <name type="scientific">Hymenobacter canadensis</name>
    <dbReference type="NCBI Taxonomy" id="2999067"/>
    <lineage>
        <taxon>Bacteria</taxon>
        <taxon>Pseudomonadati</taxon>
        <taxon>Bacteroidota</taxon>
        <taxon>Cytophagia</taxon>
        <taxon>Cytophagales</taxon>
        <taxon>Hymenobacteraceae</taxon>
        <taxon>Hymenobacter</taxon>
    </lineage>
</organism>
<dbReference type="PROSITE" id="PS51257">
    <property type="entry name" value="PROKAR_LIPOPROTEIN"/>
    <property type="match status" value="1"/>
</dbReference>
<sequence length="67" mass="6758">MKRILLNLAAVAVLLSAASCSNERHADEMVKGESVAGADTMGVASEPSINTDSTNAPTAPGTTDPSN</sequence>
<protein>
    <recommendedName>
        <fullName evidence="5">Entericidin</fullName>
    </recommendedName>
</protein>
<gene>
    <name evidence="3" type="ORF">O3303_16150</name>
</gene>
<evidence type="ECO:0008006" key="5">
    <source>
        <dbReference type="Google" id="ProtNLM"/>
    </source>
</evidence>
<reference evidence="3 4" key="1">
    <citation type="submission" date="2022-12" db="EMBL/GenBank/DDBJ databases">
        <title>Hymenobacter canadensis sp. nov. isolated from lake water of the Cambridge Bay, Canada.</title>
        <authorList>
            <person name="Kim W.H."/>
            <person name="Lee Y.M."/>
        </authorList>
    </citation>
    <scope>NUCLEOTIDE SEQUENCE [LARGE SCALE GENOMIC DNA]</scope>
    <source>
        <strain evidence="3 4">PAMC 29467</strain>
    </source>
</reference>
<proteinExistence type="predicted"/>
<feature type="signal peptide" evidence="2">
    <location>
        <begin position="1"/>
        <end position="26"/>
    </location>
</feature>
<name>A0ABY7LRJ2_9BACT</name>
<feature type="region of interest" description="Disordered" evidence="1">
    <location>
        <begin position="23"/>
        <end position="67"/>
    </location>
</feature>
<keyword evidence="2" id="KW-0732">Signal</keyword>
<keyword evidence="4" id="KW-1185">Reference proteome</keyword>
<evidence type="ECO:0000313" key="4">
    <source>
        <dbReference type="Proteomes" id="UP001211005"/>
    </source>
</evidence>
<accession>A0ABY7LRJ2</accession>
<evidence type="ECO:0000256" key="1">
    <source>
        <dbReference type="SAM" id="MobiDB-lite"/>
    </source>
</evidence>
<dbReference type="Proteomes" id="UP001211005">
    <property type="component" value="Chromosome"/>
</dbReference>
<dbReference type="RefSeq" id="WP_269559416.1">
    <property type="nucleotide sequence ID" value="NZ_CP114767.1"/>
</dbReference>
<feature type="compositionally biased region" description="Polar residues" evidence="1">
    <location>
        <begin position="47"/>
        <end position="67"/>
    </location>
</feature>
<dbReference type="EMBL" id="CP114767">
    <property type="protein sequence ID" value="WBA41340.1"/>
    <property type="molecule type" value="Genomic_DNA"/>
</dbReference>
<evidence type="ECO:0000256" key="2">
    <source>
        <dbReference type="SAM" id="SignalP"/>
    </source>
</evidence>